<feature type="domain" description="DUF4097" evidence="1">
    <location>
        <begin position="51"/>
        <end position="220"/>
    </location>
</feature>
<dbReference type="OrthoDB" id="3252095at2"/>
<reference evidence="3" key="1">
    <citation type="submission" date="2018-05" db="EMBL/GenBank/DDBJ databases">
        <title>Micromonospora globispora sp. nov. and Micromonospora rugosa sp. nov., isolated from marine sediment.</title>
        <authorList>
            <person name="Carro L."/>
            <person name="Aysel V."/>
            <person name="Cetin D."/>
            <person name="Igual J.M."/>
            <person name="Klenk H.-P."/>
            <person name="Trujillo M.E."/>
            <person name="Sahin N."/>
        </authorList>
    </citation>
    <scope>NUCLEOTIDE SEQUENCE [LARGE SCALE GENOMIC DNA]</scope>
    <source>
        <strain evidence="3">S2904</strain>
    </source>
</reference>
<proteinExistence type="predicted"/>
<dbReference type="Proteomes" id="UP000245683">
    <property type="component" value="Unassembled WGS sequence"/>
</dbReference>
<keyword evidence="3" id="KW-1185">Reference proteome</keyword>
<evidence type="ECO:0000259" key="1">
    <source>
        <dbReference type="Pfam" id="PF13349"/>
    </source>
</evidence>
<dbReference type="EMBL" id="QGSV01000383">
    <property type="protein sequence ID" value="PWU43890.1"/>
    <property type="molecule type" value="Genomic_DNA"/>
</dbReference>
<sequence>MQKFDTPAPVTAVLDIPAGRIQVIAADRADTIVEVLPANAARGRDVKAAEQTKVEFGDGVLRIKAPAEKNQILGPSGSIEVTVQLPTGSRIEAKAAAAEFRGVGRLGDVACEGAHGAVKIDEAAGVRVAAYAGDVTVGRLTGPAEISTQKGDIHIAEATSGTVVLRTQMGDVTVGAAHGVSASLDAGTGYGRIHNALKNTEDAAAGLNIHATTDHGDITARSL</sequence>
<protein>
    <recommendedName>
        <fullName evidence="1">DUF4097 domain-containing protein</fullName>
    </recommendedName>
</protein>
<accession>A0A317JU32</accession>
<dbReference type="Pfam" id="PF13349">
    <property type="entry name" value="DUF4097"/>
    <property type="match status" value="1"/>
</dbReference>
<organism evidence="2 3">
    <name type="scientific">Micromonospora globispora</name>
    <dbReference type="NCBI Taxonomy" id="1450148"/>
    <lineage>
        <taxon>Bacteria</taxon>
        <taxon>Bacillati</taxon>
        <taxon>Actinomycetota</taxon>
        <taxon>Actinomycetes</taxon>
        <taxon>Micromonosporales</taxon>
        <taxon>Micromonosporaceae</taxon>
        <taxon>Micromonospora</taxon>
    </lineage>
</organism>
<comment type="caution">
    <text evidence="2">The sequence shown here is derived from an EMBL/GenBank/DDBJ whole genome shotgun (WGS) entry which is preliminary data.</text>
</comment>
<evidence type="ECO:0000313" key="2">
    <source>
        <dbReference type="EMBL" id="PWU43890.1"/>
    </source>
</evidence>
<evidence type="ECO:0000313" key="3">
    <source>
        <dbReference type="Proteomes" id="UP000245683"/>
    </source>
</evidence>
<dbReference type="RefSeq" id="WP_109947754.1">
    <property type="nucleotide sequence ID" value="NZ_QGSU01000798.1"/>
</dbReference>
<gene>
    <name evidence="2" type="ORF">DLJ46_29075</name>
</gene>
<dbReference type="AlphaFoldDB" id="A0A317JU32"/>
<name>A0A317JU32_9ACTN</name>
<dbReference type="InterPro" id="IPR025164">
    <property type="entry name" value="Toastrack_DUF4097"/>
</dbReference>